<keyword evidence="2" id="KW-1133">Transmembrane helix</keyword>
<dbReference type="Proteomes" id="UP000094172">
    <property type="component" value="Unassembled WGS sequence"/>
</dbReference>
<comment type="caution">
    <text evidence="4">The sequence shown here is derived from an EMBL/GenBank/DDBJ whole genome shotgun (WGS) entry which is preliminary data.</text>
</comment>
<feature type="compositionally biased region" description="Acidic residues" evidence="1">
    <location>
        <begin position="305"/>
        <end position="317"/>
    </location>
</feature>
<dbReference type="AlphaFoldDB" id="A0A1E3VNJ3"/>
<protein>
    <recommendedName>
        <fullName evidence="3">EAL domain-containing protein</fullName>
    </recommendedName>
</protein>
<dbReference type="RefSeq" id="WP_069444175.1">
    <property type="nucleotide sequence ID" value="NZ_LPWE01000011.1"/>
</dbReference>
<dbReference type="STRING" id="1774970.AUC70_03470"/>
<proteinExistence type="predicted"/>
<dbReference type="InterPro" id="IPR001633">
    <property type="entry name" value="EAL_dom"/>
</dbReference>
<dbReference type="PANTHER" id="PTHR33121">
    <property type="entry name" value="CYCLIC DI-GMP PHOSPHODIESTERASE PDEF"/>
    <property type="match status" value="1"/>
</dbReference>
<dbReference type="Pfam" id="PF00563">
    <property type="entry name" value="EAL"/>
    <property type="match status" value="1"/>
</dbReference>
<feature type="region of interest" description="Disordered" evidence="1">
    <location>
        <begin position="249"/>
        <end position="317"/>
    </location>
</feature>
<dbReference type="Gene3D" id="3.20.20.450">
    <property type="entry name" value="EAL domain"/>
    <property type="match status" value="1"/>
</dbReference>
<dbReference type="CDD" id="cd01948">
    <property type="entry name" value="EAL"/>
    <property type="match status" value="1"/>
</dbReference>
<dbReference type="SUPFAM" id="SSF141868">
    <property type="entry name" value="EAL domain-like"/>
    <property type="match status" value="1"/>
</dbReference>
<dbReference type="EMBL" id="LPWE01000011">
    <property type="protein sequence ID" value="ODR94871.1"/>
    <property type="molecule type" value="Genomic_DNA"/>
</dbReference>
<evidence type="ECO:0000259" key="3">
    <source>
        <dbReference type="PROSITE" id="PS50883"/>
    </source>
</evidence>
<feature type="compositionally biased region" description="Acidic residues" evidence="1">
    <location>
        <begin position="249"/>
        <end position="264"/>
    </location>
</feature>
<reference evidence="4 5" key="1">
    <citation type="journal article" date="2016" name="Environ. Microbiol.">
        <title>New Methyloceanibacter diversity from North Sea sediments includes methanotroph containing solely the soluble methane monooxygenase.</title>
        <authorList>
            <person name="Vekeman B."/>
            <person name="Kerckhof F.M."/>
            <person name="Cremers G."/>
            <person name="de Vos P."/>
            <person name="Vandamme P."/>
            <person name="Boon N."/>
            <person name="Op den Camp H.J."/>
            <person name="Heylen K."/>
        </authorList>
    </citation>
    <scope>NUCLEOTIDE SEQUENCE [LARGE SCALE GENOMIC DNA]</scope>
    <source>
        <strain evidence="4 5">R-67176</strain>
    </source>
</reference>
<evidence type="ECO:0000313" key="4">
    <source>
        <dbReference type="EMBL" id="ODR94871.1"/>
    </source>
</evidence>
<keyword evidence="2" id="KW-0812">Transmembrane</keyword>
<evidence type="ECO:0000313" key="5">
    <source>
        <dbReference type="Proteomes" id="UP000094172"/>
    </source>
</evidence>
<feature type="compositionally biased region" description="Low complexity" evidence="1">
    <location>
        <begin position="291"/>
        <end position="303"/>
    </location>
</feature>
<dbReference type="InterPro" id="IPR050706">
    <property type="entry name" value="Cyclic-di-GMP_PDE-like"/>
</dbReference>
<dbReference type="SMART" id="SM00052">
    <property type="entry name" value="EAL"/>
    <property type="match status" value="1"/>
</dbReference>
<keyword evidence="5" id="KW-1185">Reference proteome</keyword>
<name>A0A1E3VNJ3_9HYPH</name>
<evidence type="ECO:0000256" key="2">
    <source>
        <dbReference type="SAM" id="Phobius"/>
    </source>
</evidence>
<dbReference type="InterPro" id="IPR035919">
    <property type="entry name" value="EAL_sf"/>
</dbReference>
<dbReference type="PANTHER" id="PTHR33121:SF79">
    <property type="entry name" value="CYCLIC DI-GMP PHOSPHODIESTERASE PDED-RELATED"/>
    <property type="match status" value="1"/>
</dbReference>
<evidence type="ECO:0000256" key="1">
    <source>
        <dbReference type="SAM" id="MobiDB-lite"/>
    </source>
</evidence>
<feature type="compositionally biased region" description="Acidic residues" evidence="1">
    <location>
        <begin position="205"/>
        <end position="236"/>
    </location>
</feature>
<dbReference type="GO" id="GO:0071111">
    <property type="term" value="F:cyclic-guanylate-specific phosphodiesterase activity"/>
    <property type="evidence" value="ECO:0007669"/>
    <property type="project" value="InterPro"/>
</dbReference>
<feature type="domain" description="EAL" evidence="3">
    <location>
        <begin position="333"/>
        <end position="581"/>
    </location>
</feature>
<accession>A0A1E3VNJ3</accession>
<feature type="region of interest" description="Disordered" evidence="1">
    <location>
        <begin position="188"/>
        <end position="236"/>
    </location>
</feature>
<organism evidence="4 5">
    <name type="scientific">Methyloceanibacter stevinii</name>
    <dbReference type="NCBI Taxonomy" id="1774970"/>
    <lineage>
        <taxon>Bacteria</taxon>
        <taxon>Pseudomonadati</taxon>
        <taxon>Pseudomonadota</taxon>
        <taxon>Alphaproteobacteria</taxon>
        <taxon>Hyphomicrobiales</taxon>
        <taxon>Hyphomicrobiaceae</taxon>
        <taxon>Methyloceanibacter</taxon>
    </lineage>
</organism>
<feature type="compositionally biased region" description="Acidic residues" evidence="1">
    <location>
        <begin position="271"/>
        <end position="283"/>
    </location>
</feature>
<dbReference type="PROSITE" id="PS50883">
    <property type="entry name" value="EAL"/>
    <property type="match status" value="1"/>
</dbReference>
<sequence>MLDVIVLVAMAITAAAFGAGLTMQAGLPLLPVLIGAIALFLVMATTFLRVGRAGGGGGGGDRLDDLEQALEVIDIDLQRLDRVEDGMNRLHALHDKVERLDQHVASGAVGAAGSEGLSVDLQHVYDRIEAVRAEVTNESRAQRQKIANDLGALETLIAQLVGRASAAAPASSPAPASSAPAMAALTAADAEAEIERESAAVFEPEPVEEPEPVIEPEPEFFEEPEPELIEDSEPDFEEIDEEEIDLVFEPEPQEDLQPEPEESADAQPALEDAEDEDSGDEEREVGREEAILAAALAAAQPEPIIEPEPEPEPEESFEELADDLAYDFDDDDDNAMLEIIREGIEQGRVDLYLQPTVTLPGRKVRYFEGLTRIRKSDGEIVMPRDYMPVAKRSALMPLIDNVLVVRAVQVLRRLGPNAPIEGVFANISMHSLLDPDYFPELIEFMEENAGLSDSLILEISNAEMQGLNDSELGCLDTLGALGFGFCLDNVVDLETGFDGLGDRNFRFAKVSAAEFLGGPGRNAADLKRRLDAAGITLIIEKVEKEGDVARLLDHGIELAQGHLFAEAEPMNAALSRELSGVGAG</sequence>
<feature type="transmembrane region" description="Helical" evidence="2">
    <location>
        <begin position="28"/>
        <end position="48"/>
    </location>
</feature>
<gene>
    <name evidence="4" type="ORF">AUC70_03470</name>
</gene>
<keyword evidence="2" id="KW-0472">Membrane</keyword>